<feature type="compositionally biased region" description="Gly residues" evidence="8">
    <location>
        <begin position="77"/>
        <end position="93"/>
    </location>
</feature>
<accession>A0A150GZR7</accession>
<keyword evidence="7" id="KW-0482">Metalloprotease</keyword>
<dbReference type="STRING" id="33097.A0A150GZR7"/>
<feature type="compositionally biased region" description="Acidic residues" evidence="8">
    <location>
        <begin position="153"/>
        <end position="170"/>
    </location>
</feature>
<dbReference type="InterPro" id="IPR054734">
    <property type="entry name" value="PqqF-like_C_4"/>
</dbReference>
<dbReference type="InterPro" id="IPR011249">
    <property type="entry name" value="Metalloenz_LuxS/M16"/>
</dbReference>
<feature type="domain" description="Peptidase M16 N-terminal" evidence="9">
    <location>
        <begin position="185"/>
        <end position="302"/>
    </location>
</feature>
<dbReference type="GO" id="GO:0004222">
    <property type="term" value="F:metalloendopeptidase activity"/>
    <property type="evidence" value="ECO:0007669"/>
    <property type="project" value="InterPro"/>
</dbReference>
<feature type="domain" description="Peptidase M16 C-terminal" evidence="10">
    <location>
        <begin position="343"/>
        <end position="528"/>
    </location>
</feature>
<proteinExistence type="inferred from homology"/>
<evidence type="ECO:0000313" key="13">
    <source>
        <dbReference type="EMBL" id="KXZ55212.1"/>
    </source>
</evidence>
<evidence type="ECO:0000259" key="11">
    <source>
        <dbReference type="Pfam" id="PF16187"/>
    </source>
</evidence>
<feature type="compositionally biased region" description="Low complexity" evidence="8">
    <location>
        <begin position="1155"/>
        <end position="1168"/>
    </location>
</feature>
<evidence type="ECO:0000256" key="4">
    <source>
        <dbReference type="ARBA" id="ARBA00022723"/>
    </source>
</evidence>
<evidence type="ECO:0000259" key="12">
    <source>
        <dbReference type="Pfam" id="PF22456"/>
    </source>
</evidence>
<feature type="compositionally biased region" description="Acidic residues" evidence="8">
    <location>
        <begin position="107"/>
        <end position="146"/>
    </location>
</feature>
<feature type="domain" description="Peptidase M16 middle/third" evidence="11">
    <location>
        <begin position="633"/>
        <end position="887"/>
    </location>
</feature>
<dbReference type="Proteomes" id="UP000075714">
    <property type="component" value="Unassembled WGS sequence"/>
</dbReference>
<dbReference type="InterPro" id="IPR032632">
    <property type="entry name" value="Peptidase_M16_M"/>
</dbReference>
<dbReference type="AlphaFoldDB" id="A0A150GZR7"/>
<gene>
    <name evidence="13" type="ORF">GPECTOR_3g355</name>
</gene>
<evidence type="ECO:0000256" key="2">
    <source>
        <dbReference type="ARBA" id="ARBA00007261"/>
    </source>
</evidence>
<evidence type="ECO:0000259" key="10">
    <source>
        <dbReference type="Pfam" id="PF05193"/>
    </source>
</evidence>
<dbReference type="Pfam" id="PF00675">
    <property type="entry name" value="Peptidase_M16"/>
    <property type="match status" value="1"/>
</dbReference>
<dbReference type="FunFam" id="3.30.830.10:FF:000012">
    <property type="entry name" value="Protease 3"/>
    <property type="match status" value="1"/>
</dbReference>
<feature type="region of interest" description="Disordered" evidence="8">
    <location>
        <begin position="1155"/>
        <end position="1174"/>
    </location>
</feature>
<evidence type="ECO:0000256" key="8">
    <source>
        <dbReference type="SAM" id="MobiDB-lite"/>
    </source>
</evidence>
<dbReference type="GO" id="GO:0046872">
    <property type="term" value="F:metal ion binding"/>
    <property type="evidence" value="ECO:0007669"/>
    <property type="project" value="UniProtKB-KW"/>
</dbReference>
<dbReference type="GO" id="GO:0006508">
    <property type="term" value="P:proteolysis"/>
    <property type="evidence" value="ECO:0007669"/>
    <property type="project" value="UniProtKB-KW"/>
</dbReference>
<dbReference type="PANTHER" id="PTHR43690:SF18">
    <property type="entry name" value="INSULIN-DEGRADING ENZYME-RELATED"/>
    <property type="match status" value="1"/>
</dbReference>
<dbReference type="EMBL" id="LSYV01000004">
    <property type="protein sequence ID" value="KXZ55212.1"/>
    <property type="molecule type" value="Genomic_DNA"/>
</dbReference>
<evidence type="ECO:0000256" key="1">
    <source>
        <dbReference type="ARBA" id="ARBA00001947"/>
    </source>
</evidence>
<feature type="compositionally biased region" description="Basic and acidic residues" evidence="8">
    <location>
        <begin position="53"/>
        <end position="62"/>
    </location>
</feature>
<dbReference type="Pfam" id="PF16187">
    <property type="entry name" value="Peptidase_M16_M"/>
    <property type="match status" value="2"/>
</dbReference>
<dbReference type="Pfam" id="PF22456">
    <property type="entry name" value="PqqF-like_C_4"/>
    <property type="match status" value="1"/>
</dbReference>
<keyword evidence="14" id="KW-1185">Reference proteome</keyword>
<dbReference type="Gene3D" id="3.30.830.10">
    <property type="entry name" value="Metalloenzyme, LuxS/M16 peptidase-like"/>
    <property type="match status" value="5"/>
</dbReference>
<dbReference type="InterPro" id="IPR050626">
    <property type="entry name" value="Peptidase_M16"/>
</dbReference>
<evidence type="ECO:0008006" key="15">
    <source>
        <dbReference type="Google" id="ProtNLM"/>
    </source>
</evidence>
<dbReference type="FunFam" id="3.30.830.10:FF:000005">
    <property type="entry name" value="nardilysin isoform X1"/>
    <property type="match status" value="1"/>
</dbReference>
<keyword evidence="6" id="KW-0862">Zinc</keyword>
<evidence type="ECO:0000256" key="6">
    <source>
        <dbReference type="ARBA" id="ARBA00022833"/>
    </source>
</evidence>
<keyword evidence="5" id="KW-0378">Hydrolase</keyword>
<evidence type="ECO:0000259" key="9">
    <source>
        <dbReference type="Pfam" id="PF00675"/>
    </source>
</evidence>
<dbReference type="SUPFAM" id="SSF63411">
    <property type="entry name" value="LuxS/MPP-like metallohydrolase"/>
    <property type="match status" value="4"/>
</dbReference>
<name>A0A150GZR7_GONPE</name>
<sequence>MEVLKSPNDKKLYRYMVLENGLRVLLISDPEMQITEASGAAAPEANGMELDGDGARGHEAKGKAAAAAARGQRCDGPPGGVGGTIPAGGGPSAGGKRRRESGPAASDGEESSGDLQEGEEDDEDEDEDGEGESGSEEGEGEDEEMGDGSGSGEGEEEEGEEGEEEEEEGSEGGGGRRKKGGGSSQAPVKKAAAAMAVGVGSFSDPEDLQGLSHYLEHMLFMGSAKYPAENDYDDFLTRNGGSANAFTDLELTNYHFEVAPAQLAGALDRFAQFFIAPRCAEGSMEREVLAVDSEFSQVLQDDHCRLSQIMCHTSRPGHIYRKFSWGNRASLWERPRQAGIDVRQRLLEYYQQHYGADRSCLVVLGGQPLEELGAMVAGSFGAMPGGKGPAPSFAGLEPPFQGRTLTVLPAVRDHHELRLTFALPPLARLYGTKADSYISHLMGHEGPGSLLSALKARGWATEILAGVDDDGYASNSCCSLFGVDVTLTEKGLAAGPGGCGLAVAGLVFAYVSMLRREGPQEWVWQEMRSVADQRWRFLEEGDPMDAVSRLAGAMHHTAPAHTLVADYLHESWQPDLVARLLERMAPAAAAAPGAADSTATGAGSGEPAAAAGWSPCFRIDLMTKRYDEVKASVMSMAAAEGAEVRSESEPWFGLDVLVMQLPDSLCRGWAEQPPLPELRMPPRNPYLPEDFSLRCEDPDAPEAGPAPALPPGVTSLLATPPHMLLDRPGLRLWHKLDRTFRTPRAAVHWRLYSPAGHTDPRVAATGHLCLRLLEEALREDAYLADVAGLHYHTSPEGLAGLEFRVDGFNDKLGALLGRLTGQLAGLGAEGTAGPGGAAWLAEHFEAVREALLRKYRNMNMEVGKHASYSRLYVLCSRAMHCDHILEAMETLTPQDVRPYITTLLSRCHVEAYVAGNLTAGGAVRLAEDLAAALGPGCCMPADERTRDQCVVLPAAKELAERAAAAAAAAAAKVADAGTVVRLRAKNAKEENAALEVYYQLGPATDPRDRAVLDLIDQILYEPCYDTLRTKQQLGYSVYSGTRLTAGVSSFCIQVVSARHPPEHLDACVEAFLAAQGPRLRAMTPAELATQAAAVVSAKMQRDRSLVEEAGRQWEHISSQRYDFLSRELEVAALASVTVDDVYDTFARYLMPPSAAAAGDGASDGAAGSQRRKLAVHVRPHGPMGAAKKAAAAAGAAEAETEVKESADEPTAMAVDGGAAAADGAAAATEAPEAAELMEEPAGLLALRSGLDLHPLWLGTPPAPLMAA</sequence>
<feature type="domain" description="Peptidase M16 middle/third" evidence="11">
    <location>
        <begin position="535"/>
        <end position="588"/>
    </location>
</feature>
<feature type="region of interest" description="Disordered" evidence="8">
    <location>
        <begin position="39"/>
        <end position="186"/>
    </location>
</feature>
<evidence type="ECO:0000313" key="14">
    <source>
        <dbReference type="Proteomes" id="UP000075714"/>
    </source>
</evidence>
<reference evidence="14" key="1">
    <citation type="journal article" date="2016" name="Nat. Commun.">
        <title>The Gonium pectorale genome demonstrates co-option of cell cycle regulation during the evolution of multicellularity.</title>
        <authorList>
            <person name="Hanschen E.R."/>
            <person name="Marriage T.N."/>
            <person name="Ferris P.J."/>
            <person name="Hamaji T."/>
            <person name="Toyoda A."/>
            <person name="Fujiyama A."/>
            <person name="Neme R."/>
            <person name="Noguchi H."/>
            <person name="Minakuchi Y."/>
            <person name="Suzuki M."/>
            <person name="Kawai-Toyooka H."/>
            <person name="Smith D.R."/>
            <person name="Sparks H."/>
            <person name="Anderson J."/>
            <person name="Bakaric R."/>
            <person name="Luria V."/>
            <person name="Karger A."/>
            <person name="Kirschner M.W."/>
            <person name="Durand P.M."/>
            <person name="Michod R.E."/>
            <person name="Nozaki H."/>
            <person name="Olson B.J."/>
        </authorList>
    </citation>
    <scope>NUCLEOTIDE SEQUENCE [LARGE SCALE GENOMIC DNA]</scope>
    <source>
        <strain evidence="14">NIES-2863</strain>
    </source>
</reference>
<organism evidence="13 14">
    <name type="scientific">Gonium pectorale</name>
    <name type="common">Green alga</name>
    <dbReference type="NCBI Taxonomy" id="33097"/>
    <lineage>
        <taxon>Eukaryota</taxon>
        <taxon>Viridiplantae</taxon>
        <taxon>Chlorophyta</taxon>
        <taxon>core chlorophytes</taxon>
        <taxon>Chlorophyceae</taxon>
        <taxon>CS clade</taxon>
        <taxon>Chlamydomonadales</taxon>
        <taxon>Volvocaceae</taxon>
        <taxon>Gonium</taxon>
    </lineage>
</organism>
<comment type="cofactor">
    <cofactor evidence="1">
        <name>Zn(2+)</name>
        <dbReference type="ChEBI" id="CHEBI:29105"/>
    </cofactor>
</comment>
<dbReference type="InterPro" id="IPR011765">
    <property type="entry name" value="Pept_M16_N"/>
</dbReference>
<dbReference type="Pfam" id="PF05193">
    <property type="entry name" value="Peptidase_M16_C"/>
    <property type="match status" value="1"/>
</dbReference>
<dbReference type="OrthoDB" id="952271at2759"/>
<dbReference type="PROSITE" id="PS00143">
    <property type="entry name" value="INSULINASE"/>
    <property type="match status" value="1"/>
</dbReference>
<comment type="similarity">
    <text evidence="2">Belongs to the peptidase M16 family.</text>
</comment>
<protein>
    <recommendedName>
        <fullName evidence="15">Peptidase M16 N-terminal domain-containing protein</fullName>
    </recommendedName>
</protein>
<dbReference type="InterPro" id="IPR001431">
    <property type="entry name" value="Pept_M16_Zn_BS"/>
</dbReference>
<dbReference type="PANTHER" id="PTHR43690">
    <property type="entry name" value="NARDILYSIN"/>
    <property type="match status" value="1"/>
</dbReference>
<evidence type="ECO:0000256" key="5">
    <source>
        <dbReference type="ARBA" id="ARBA00022801"/>
    </source>
</evidence>
<dbReference type="GO" id="GO:0005737">
    <property type="term" value="C:cytoplasm"/>
    <property type="evidence" value="ECO:0007669"/>
    <property type="project" value="UniProtKB-ARBA"/>
</dbReference>
<keyword evidence="4" id="KW-0479">Metal-binding</keyword>
<evidence type="ECO:0000256" key="7">
    <source>
        <dbReference type="ARBA" id="ARBA00023049"/>
    </source>
</evidence>
<keyword evidence="3" id="KW-0645">Protease</keyword>
<evidence type="ECO:0000256" key="3">
    <source>
        <dbReference type="ARBA" id="ARBA00022670"/>
    </source>
</evidence>
<dbReference type="InterPro" id="IPR007863">
    <property type="entry name" value="Peptidase_M16_C"/>
</dbReference>
<feature type="domain" description="Coenzyme PQQ synthesis protein F-like C-terminal lobe" evidence="12">
    <location>
        <begin position="1014"/>
        <end position="1113"/>
    </location>
</feature>
<comment type="caution">
    <text evidence="13">The sequence shown here is derived from an EMBL/GenBank/DDBJ whole genome shotgun (WGS) entry which is preliminary data.</text>
</comment>